<dbReference type="EMBL" id="JACIDO010000019">
    <property type="protein sequence ID" value="MBB3938153.1"/>
    <property type="molecule type" value="Genomic_DNA"/>
</dbReference>
<protein>
    <submittedName>
        <fullName evidence="2">Uncharacterized protein</fullName>
    </submittedName>
</protein>
<dbReference type="RefSeq" id="WP_090966502.1">
    <property type="nucleotide sequence ID" value="NZ_FOOA01000030.1"/>
</dbReference>
<feature type="compositionally biased region" description="Polar residues" evidence="1">
    <location>
        <begin position="312"/>
        <end position="333"/>
    </location>
</feature>
<gene>
    <name evidence="2" type="ORF">GGR05_004324</name>
</gene>
<name>A0A7W6BUA7_9HYPH</name>
<evidence type="ECO:0000256" key="1">
    <source>
        <dbReference type="SAM" id="MobiDB-lite"/>
    </source>
</evidence>
<evidence type="ECO:0000313" key="2">
    <source>
        <dbReference type="EMBL" id="MBB3938153.1"/>
    </source>
</evidence>
<dbReference type="OrthoDB" id="8421506at2"/>
<keyword evidence="3" id="KW-1185">Reference proteome</keyword>
<dbReference type="Proteomes" id="UP000531216">
    <property type="component" value="Unassembled WGS sequence"/>
</dbReference>
<sequence>MGSIKSSKFYNNPQIGQAFENLAAAFAPPSGADAAGWARASAEREQAARLAELFDYSKSEGYDQATADRMGVLGGLYTPDKSFYSINQADATTRRGQDVSAAASRYGSDRSYAASRENNTADNVRALATNEADNARALQDRSMQEAGALQRLYAEPVTVAQGARTFLPAQTAAATGLPSQLDGSAAPLTESQQLAQIIAAMPVEQQQQFVVDKMAPTDSQVQGQERRGLREGGLLTDQNLVDAIMGDKTPVEALGPEGKLVFMSPGEAVRTGAQPVQNKGSDPAPKVENWIGPDGTGGIAVFDRATNQYLDTSTKQPLPQGSRTYTGQLTGGTEATGFGKTTEAQDRNAYAATMAEAPTDRLLKAFDTGQLPTTQDYVLFNLMAKAPVAAAPMLVGQMTESGQTFYQDLRTTLPFQLMTQSGAAVTEQEYERKLLELIPVPGEAATVTQSKRNQFATYLKAVRGVSGAAYDKIHAGGDIKKPALPQIIDGYSIQAID</sequence>
<proteinExistence type="predicted"/>
<dbReference type="AlphaFoldDB" id="A0A7W6BUA7"/>
<reference evidence="2 3" key="1">
    <citation type="submission" date="2020-08" db="EMBL/GenBank/DDBJ databases">
        <title>Genomic Encyclopedia of Type Strains, Phase IV (KMG-IV): sequencing the most valuable type-strain genomes for metagenomic binning, comparative biology and taxonomic classification.</title>
        <authorList>
            <person name="Goeker M."/>
        </authorList>
    </citation>
    <scope>NUCLEOTIDE SEQUENCE [LARGE SCALE GENOMIC DNA]</scope>
    <source>
        <strain evidence="2 3">DSM 25024</strain>
    </source>
</reference>
<comment type="caution">
    <text evidence="2">The sequence shown here is derived from an EMBL/GenBank/DDBJ whole genome shotgun (WGS) entry which is preliminary data.</text>
</comment>
<evidence type="ECO:0000313" key="3">
    <source>
        <dbReference type="Proteomes" id="UP000531216"/>
    </source>
</evidence>
<accession>A0A7W6BUA7</accession>
<organism evidence="2 3">
    <name type="scientific">Aureimonas phyllosphaerae</name>
    <dbReference type="NCBI Taxonomy" id="1166078"/>
    <lineage>
        <taxon>Bacteria</taxon>
        <taxon>Pseudomonadati</taxon>
        <taxon>Pseudomonadota</taxon>
        <taxon>Alphaproteobacteria</taxon>
        <taxon>Hyphomicrobiales</taxon>
        <taxon>Aurantimonadaceae</taxon>
        <taxon>Aureimonas</taxon>
    </lineage>
</organism>
<feature type="region of interest" description="Disordered" evidence="1">
    <location>
        <begin position="312"/>
        <end position="339"/>
    </location>
</feature>